<accession>A0AAJ6P3Q5</accession>
<dbReference type="AlphaFoldDB" id="A0AAJ6P3Q5"/>
<evidence type="ECO:0000313" key="2">
    <source>
        <dbReference type="Proteomes" id="UP001199528"/>
    </source>
</evidence>
<protein>
    <submittedName>
        <fullName evidence="1">Guanosine-3',5'-bis(Diphosphate) 3'-pyrophosphohydrolase</fullName>
    </submittedName>
</protein>
<dbReference type="RefSeq" id="WP_272654195.1">
    <property type="nucleotide sequence ID" value="NZ_CP085083.1"/>
</dbReference>
<name>A0AAJ6P3Q5_9GAMM</name>
<sequence length="143" mass="16148">MATLELAISLAAERHAGQVDKANAPYILHPLRVMLNVPDIEHKIVAVLHDILEDTTTTIDELYRLGFQTHLIDAIIALTKQEGESRIQAAQQTVQNPIARVVKLADITDNMDLSRIQTPTVKDFERLKEYQQVRDILLSQNVE</sequence>
<dbReference type="PANTHER" id="PTHR46246:SF1">
    <property type="entry name" value="GUANOSINE-3',5'-BIS(DIPHOSPHATE) 3'-PYROPHOSPHOHYDROLASE MESH1"/>
    <property type="match status" value="1"/>
</dbReference>
<dbReference type="Gene3D" id="1.10.3210.10">
    <property type="entry name" value="Hypothetical protein af1432"/>
    <property type="match status" value="1"/>
</dbReference>
<reference evidence="1" key="2">
    <citation type="submission" date="2023-02" db="EMBL/GenBank/DDBJ databases">
        <authorList>
            <person name="Huang Y."/>
            <person name="Zhang Y."/>
            <person name="Zhang T."/>
            <person name="Wang J."/>
        </authorList>
    </citation>
    <scope>NUCLEOTIDE SEQUENCE</scope>
    <source>
        <strain evidence="1">KJ-1</strain>
    </source>
</reference>
<evidence type="ECO:0000313" key="1">
    <source>
        <dbReference type="EMBL" id="WDZ49599.1"/>
    </source>
</evidence>
<organism evidence="1 2">
    <name type="scientific">Acinetobacter vivianii</name>
    <dbReference type="NCBI Taxonomy" id="1776742"/>
    <lineage>
        <taxon>Bacteria</taxon>
        <taxon>Pseudomonadati</taxon>
        <taxon>Pseudomonadota</taxon>
        <taxon>Gammaproteobacteria</taxon>
        <taxon>Moraxellales</taxon>
        <taxon>Moraxellaceae</taxon>
        <taxon>Acinetobacter</taxon>
    </lineage>
</organism>
<dbReference type="KEGG" id="aviv:LF296_09600"/>
<dbReference type="PANTHER" id="PTHR46246">
    <property type="entry name" value="GUANOSINE-3',5'-BIS(DIPHOSPHATE) 3'-PYROPHOSPHOHYDROLASE MESH1"/>
    <property type="match status" value="1"/>
</dbReference>
<dbReference type="Proteomes" id="UP001199528">
    <property type="component" value="Chromosome"/>
</dbReference>
<dbReference type="EMBL" id="CP085083">
    <property type="protein sequence ID" value="WDZ49599.1"/>
    <property type="molecule type" value="Genomic_DNA"/>
</dbReference>
<proteinExistence type="predicted"/>
<dbReference type="InterPro" id="IPR052194">
    <property type="entry name" value="MESH1"/>
</dbReference>
<dbReference type="GO" id="GO:0008893">
    <property type="term" value="F:guanosine-3',5'-bis(diphosphate) 3'-diphosphatase activity"/>
    <property type="evidence" value="ECO:0007669"/>
    <property type="project" value="TreeGrafter"/>
</dbReference>
<dbReference type="SUPFAM" id="SSF109604">
    <property type="entry name" value="HD-domain/PDEase-like"/>
    <property type="match status" value="1"/>
</dbReference>
<gene>
    <name evidence="1" type="ORF">LF296_09600</name>
</gene>
<reference evidence="1" key="1">
    <citation type="journal article" date="2022" name="Front Environ Sci">
        <title>Complete genome sequence analysis of a novel alkane-degrading bacterial strain, Acinetobacter vivianii KJ-1, and its diesel degradation ability.</title>
        <authorList>
            <person name="Zhang Y."/>
            <person name="Song F."/>
            <person name="Wang J."/>
            <person name="Zhao Q."/>
            <person name="Zheng L."/>
            <person name="Wang Z."/>
            <person name="Zhang X."/>
            <person name="Gao Y."/>
            <person name="Chen G."/>
            <person name="Huang Y."/>
        </authorList>
    </citation>
    <scope>NUCLEOTIDE SEQUENCE</scope>
    <source>
        <strain evidence="1">KJ-1</strain>
    </source>
</reference>